<evidence type="ECO:0000259" key="24">
    <source>
        <dbReference type="Pfam" id="PF02875"/>
    </source>
</evidence>
<proteinExistence type="inferred from homology"/>
<feature type="domain" description="Mur ligase central" evidence="25">
    <location>
        <begin position="50"/>
        <end position="186"/>
    </location>
</feature>
<dbReference type="Pfam" id="PF02875">
    <property type="entry name" value="Mur_ligase_C"/>
    <property type="match status" value="1"/>
</dbReference>
<keyword evidence="10 23" id="KW-0436">Ligase</keyword>
<keyword evidence="12 23" id="KW-0547">Nucleotide-binding</keyword>
<organism evidence="26 27">
    <name type="scientific">Shewanella maritima</name>
    <dbReference type="NCBI Taxonomy" id="2520507"/>
    <lineage>
        <taxon>Bacteria</taxon>
        <taxon>Pseudomonadati</taxon>
        <taxon>Pseudomonadota</taxon>
        <taxon>Gammaproteobacteria</taxon>
        <taxon>Alteromonadales</taxon>
        <taxon>Shewanellaceae</taxon>
        <taxon>Shewanella</taxon>
    </lineage>
</organism>
<dbReference type="GO" id="GO:0046654">
    <property type="term" value="P:tetrahydrofolate biosynthetic process"/>
    <property type="evidence" value="ECO:0007669"/>
    <property type="project" value="UniProtKB-UniPathway"/>
</dbReference>
<evidence type="ECO:0000256" key="2">
    <source>
        <dbReference type="ARBA" id="ARBA00002714"/>
    </source>
</evidence>
<evidence type="ECO:0000256" key="18">
    <source>
        <dbReference type="ARBA" id="ARBA00032510"/>
    </source>
</evidence>
<evidence type="ECO:0000256" key="19">
    <source>
        <dbReference type="ARBA" id="ARBA00047493"/>
    </source>
</evidence>
<evidence type="ECO:0000256" key="8">
    <source>
        <dbReference type="ARBA" id="ARBA00013025"/>
    </source>
</evidence>
<dbReference type="PROSITE" id="PS01011">
    <property type="entry name" value="FOLYLPOLYGLU_SYNT_1"/>
    <property type="match status" value="1"/>
</dbReference>
<dbReference type="EC" id="6.3.2.17" evidence="8"/>
<dbReference type="FunFam" id="3.40.1190.10:FF:000004">
    <property type="entry name" value="Dihydrofolate synthase/folylpolyglutamate synthase"/>
    <property type="match status" value="1"/>
</dbReference>
<dbReference type="NCBIfam" id="TIGR01499">
    <property type="entry name" value="folC"/>
    <property type="match status" value="1"/>
</dbReference>
<dbReference type="PANTHER" id="PTHR11136:SF0">
    <property type="entry name" value="DIHYDROFOLATE SYNTHETASE-RELATED"/>
    <property type="match status" value="1"/>
</dbReference>
<dbReference type="InterPro" id="IPR036615">
    <property type="entry name" value="Mur_ligase_C_dom_sf"/>
</dbReference>
<dbReference type="Pfam" id="PF08245">
    <property type="entry name" value="Mur_ligase_M"/>
    <property type="match status" value="1"/>
</dbReference>
<name>A0A411PMM0_9GAMM</name>
<dbReference type="NCBIfam" id="NF008101">
    <property type="entry name" value="PRK10846.1"/>
    <property type="match status" value="1"/>
</dbReference>
<evidence type="ECO:0000256" key="17">
    <source>
        <dbReference type="ARBA" id="ARBA00030592"/>
    </source>
</evidence>
<dbReference type="GO" id="GO:0005737">
    <property type="term" value="C:cytoplasm"/>
    <property type="evidence" value="ECO:0007669"/>
    <property type="project" value="TreeGrafter"/>
</dbReference>
<evidence type="ECO:0000256" key="3">
    <source>
        <dbReference type="ARBA" id="ARBA00004799"/>
    </source>
</evidence>
<dbReference type="GO" id="GO:0046656">
    <property type="term" value="P:folic acid biosynthetic process"/>
    <property type="evidence" value="ECO:0007669"/>
    <property type="project" value="UniProtKB-KW"/>
</dbReference>
<dbReference type="GO" id="GO:0004326">
    <property type="term" value="F:tetrahydrofolylpolyglutamate synthase activity"/>
    <property type="evidence" value="ECO:0007669"/>
    <property type="project" value="UniProtKB-EC"/>
</dbReference>
<comment type="pathway">
    <text evidence="4">Cofactor biosynthesis; tetrahydrofolylpolyglutamate biosynthesis.</text>
</comment>
<evidence type="ECO:0000256" key="16">
    <source>
        <dbReference type="ARBA" id="ARBA00030048"/>
    </source>
</evidence>
<evidence type="ECO:0000259" key="25">
    <source>
        <dbReference type="Pfam" id="PF08245"/>
    </source>
</evidence>
<dbReference type="SUPFAM" id="SSF53623">
    <property type="entry name" value="MurD-like peptide ligases, catalytic domain"/>
    <property type="match status" value="1"/>
</dbReference>
<comment type="pathway">
    <text evidence="3">Cofactor biosynthesis; tetrahydrofolate biosynthesis; 7,8-dihydrofolate from 2-amino-4-hydroxy-6-hydroxymethyl-7,8-dihydropteridine diphosphate and 4-aminobenzoate: step 2/2.</text>
</comment>
<evidence type="ECO:0000256" key="21">
    <source>
        <dbReference type="ARBA" id="ARBA00049035"/>
    </source>
</evidence>
<evidence type="ECO:0000256" key="5">
    <source>
        <dbReference type="ARBA" id="ARBA00008276"/>
    </source>
</evidence>
<comment type="catalytic activity">
    <reaction evidence="20">
        <text>10-formyltetrahydrofolyl-(gamma-L-Glu)(n) + L-glutamate + ATP = 10-formyltetrahydrofolyl-(gamma-L-Glu)(n+1) + ADP + phosphate + H(+)</text>
        <dbReference type="Rhea" id="RHEA:51904"/>
        <dbReference type="Rhea" id="RHEA-COMP:13088"/>
        <dbReference type="Rhea" id="RHEA-COMP:14300"/>
        <dbReference type="ChEBI" id="CHEBI:15378"/>
        <dbReference type="ChEBI" id="CHEBI:29985"/>
        <dbReference type="ChEBI" id="CHEBI:30616"/>
        <dbReference type="ChEBI" id="CHEBI:43474"/>
        <dbReference type="ChEBI" id="CHEBI:134413"/>
        <dbReference type="ChEBI" id="CHEBI:456216"/>
        <dbReference type="EC" id="6.3.2.17"/>
    </reaction>
</comment>
<evidence type="ECO:0000256" key="12">
    <source>
        <dbReference type="ARBA" id="ARBA00022741"/>
    </source>
</evidence>
<evidence type="ECO:0000313" key="26">
    <source>
        <dbReference type="EMBL" id="QBF84765.1"/>
    </source>
</evidence>
<dbReference type="PIRSF" id="PIRSF001563">
    <property type="entry name" value="Folylpolyglu_synth"/>
    <property type="match status" value="1"/>
</dbReference>
<dbReference type="Gene3D" id="3.90.190.20">
    <property type="entry name" value="Mur ligase, C-terminal domain"/>
    <property type="match status" value="1"/>
</dbReference>
<gene>
    <name evidence="26" type="primary">folC</name>
    <name evidence="26" type="ORF">EXU30_02620</name>
</gene>
<keyword evidence="27" id="KW-1185">Reference proteome</keyword>
<evidence type="ECO:0000256" key="20">
    <source>
        <dbReference type="ARBA" id="ARBA00047808"/>
    </source>
</evidence>
<dbReference type="UniPathway" id="UPA00077">
    <property type="reaction ID" value="UER00157"/>
</dbReference>
<evidence type="ECO:0000256" key="9">
    <source>
        <dbReference type="ARBA" id="ARBA00019357"/>
    </source>
</evidence>
<comment type="similarity">
    <text evidence="5 23">Belongs to the folylpolyglutamate synthase family.</text>
</comment>
<evidence type="ECO:0000256" key="7">
    <source>
        <dbReference type="ARBA" id="ARBA00013023"/>
    </source>
</evidence>
<comment type="catalytic activity">
    <reaction evidence="21">
        <text>(6R)-5,10-methylenetetrahydrofolyl-(gamma-L-Glu)(n) + L-glutamate + ATP = (6R)-5,10-methylenetetrahydrofolyl-(gamma-L-Glu)(n+1) + ADP + phosphate + H(+)</text>
        <dbReference type="Rhea" id="RHEA:51912"/>
        <dbReference type="Rhea" id="RHEA-COMP:13257"/>
        <dbReference type="Rhea" id="RHEA-COMP:13258"/>
        <dbReference type="ChEBI" id="CHEBI:15378"/>
        <dbReference type="ChEBI" id="CHEBI:29985"/>
        <dbReference type="ChEBI" id="CHEBI:30616"/>
        <dbReference type="ChEBI" id="CHEBI:43474"/>
        <dbReference type="ChEBI" id="CHEBI:136572"/>
        <dbReference type="ChEBI" id="CHEBI:456216"/>
        <dbReference type="EC" id="6.3.2.17"/>
    </reaction>
</comment>
<keyword evidence="13 23" id="KW-0067">ATP-binding</keyword>
<evidence type="ECO:0000256" key="22">
    <source>
        <dbReference type="ARBA" id="ARBA00049161"/>
    </source>
</evidence>
<sequence length="445" mass="48571">MDLTSASLNDWLEHLLAIHPAEIDMGLGRVSQVASKLGIDKLPNSQVITVAGTNGKGTTCAMLESILRQAGKSVGVYSSPHINHFNERIRVNQQDVSDELIIEAFQAIEQARGDITITYFEFATLAGLYVFGKTQPNVVLLEVGLGGRLDATNLIDSDATIITAIDLDHQEYLGDTREDVGREKAGVMRANCLSIIGEPDLPESVMAVAKDIGSLVRRVGHDFSYQLNEVNPGETLPYDERRLNDGHSWRFSSASAEYHQLPVPSLPLPNAASALALISEFWPEITFEQITQGFAKATLSGRIEQVSEQPVILLDVAHNPHAARYLAAQLQRYQAQGMNIRAICGMLKDKDIASVLACFDGVISHWDMVSLDNPRGATANELTAALQSCDLKQQVSLNQFDSMELAWQSMVTSVSSSDSQANELIIVFGSFFTVAAFQACFQSMP</sequence>
<dbReference type="KEGG" id="smai:EXU30_02620"/>
<comment type="cofactor">
    <cofactor evidence="1">
        <name>Mg(2+)</name>
        <dbReference type="ChEBI" id="CHEBI:18420"/>
    </cofactor>
</comment>
<dbReference type="AlphaFoldDB" id="A0A411PMM0"/>
<dbReference type="GO" id="GO:0046872">
    <property type="term" value="F:metal ion binding"/>
    <property type="evidence" value="ECO:0007669"/>
    <property type="project" value="UniProtKB-KW"/>
</dbReference>
<accession>A0A411PMM0</accession>
<keyword evidence="11" id="KW-0479">Metal-binding</keyword>
<dbReference type="OrthoDB" id="9809356at2"/>
<dbReference type="SUPFAM" id="SSF53244">
    <property type="entry name" value="MurD-like peptide ligases, peptide-binding domain"/>
    <property type="match status" value="1"/>
</dbReference>
<protein>
    <recommendedName>
        <fullName evidence="9">Dihydrofolate synthase/folylpolyglutamate synthase</fullName>
        <ecNumber evidence="7">6.3.2.12</ecNumber>
        <ecNumber evidence="8">6.3.2.17</ecNumber>
    </recommendedName>
    <alternativeName>
        <fullName evidence="18">Folylpoly-gamma-glutamate synthetase-dihydrofolate synthetase</fullName>
    </alternativeName>
    <alternativeName>
        <fullName evidence="16">Folylpolyglutamate synthetase</fullName>
    </alternativeName>
    <alternativeName>
        <fullName evidence="17">Tetrahydrofolylpolyglutamate synthase</fullName>
    </alternativeName>
</protein>
<evidence type="ECO:0000256" key="11">
    <source>
        <dbReference type="ARBA" id="ARBA00022723"/>
    </source>
</evidence>
<evidence type="ECO:0000256" key="13">
    <source>
        <dbReference type="ARBA" id="ARBA00022840"/>
    </source>
</evidence>
<dbReference type="EMBL" id="CP036200">
    <property type="protein sequence ID" value="QBF84765.1"/>
    <property type="molecule type" value="Genomic_DNA"/>
</dbReference>
<evidence type="ECO:0000256" key="1">
    <source>
        <dbReference type="ARBA" id="ARBA00001946"/>
    </source>
</evidence>
<evidence type="ECO:0000256" key="6">
    <source>
        <dbReference type="ARBA" id="ARBA00011245"/>
    </source>
</evidence>
<comment type="catalytic activity">
    <reaction evidence="22">
        <text>7,8-dihydropteroate + L-glutamate + ATP = 7,8-dihydrofolate + ADP + phosphate + H(+)</text>
        <dbReference type="Rhea" id="RHEA:23584"/>
        <dbReference type="ChEBI" id="CHEBI:15378"/>
        <dbReference type="ChEBI" id="CHEBI:17839"/>
        <dbReference type="ChEBI" id="CHEBI:29985"/>
        <dbReference type="ChEBI" id="CHEBI:30616"/>
        <dbReference type="ChEBI" id="CHEBI:43474"/>
        <dbReference type="ChEBI" id="CHEBI:57451"/>
        <dbReference type="ChEBI" id="CHEBI:456216"/>
        <dbReference type="EC" id="6.3.2.12"/>
    </reaction>
</comment>
<dbReference type="InterPro" id="IPR013221">
    <property type="entry name" value="Mur_ligase_cen"/>
</dbReference>
<reference evidence="26 27" key="1">
    <citation type="submission" date="2019-02" db="EMBL/GenBank/DDBJ databases">
        <title>Shewanella sp. D4-2 isolated from Dokdo Island.</title>
        <authorList>
            <person name="Baek K."/>
        </authorList>
    </citation>
    <scope>NUCLEOTIDE SEQUENCE [LARGE SCALE GENOMIC DNA]</scope>
    <source>
        <strain evidence="26 27">D4-2</strain>
    </source>
</reference>
<dbReference type="Proteomes" id="UP000291106">
    <property type="component" value="Chromosome"/>
</dbReference>
<dbReference type="InterPro" id="IPR036565">
    <property type="entry name" value="Mur-like_cat_sf"/>
</dbReference>
<evidence type="ECO:0000256" key="15">
    <source>
        <dbReference type="ARBA" id="ARBA00022909"/>
    </source>
</evidence>
<dbReference type="EC" id="6.3.2.12" evidence="7"/>
<feature type="domain" description="Mur ligase C-terminal" evidence="24">
    <location>
        <begin position="301"/>
        <end position="430"/>
    </location>
</feature>
<evidence type="ECO:0000256" key="23">
    <source>
        <dbReference type="PIRNR" id="PIRNR001563"/>
    </source>
</evidence>
<dbReference type="Gene3D" id="3.40.1190.10">
    <property type="entry name" value="Mur-like, catalytic domain"/>
    <property type="match status" value="1"/>
</dbReference>
<dbReference type="InterPro" id="IPR001645">
    <property type="entry name" value="Folylpolyglutamate_synth"/>
</dbReference>
<evidence type="ECO:0000313" key="27">
    <source>
        <dbReference type="Proteomes" id="UP000291106"/>
    </source>
</evidence>
<dbReference type="PROSITE" id="PS01012">
    <property type="entry name" value="FOLYLPOLYGLU_SYNT_2"/>
    <property type="match status" value="1"/>
</dbReference>
<comment type="function">
    <text evidence="2">Functions in two distinct reactions of the de novo folate biosynthetic pathway. Catalyzes the addition of a glutamate residue to dihydropteroate (7,8-dihydropteroate or H2Pte) to form dihydrofolate (7,8-dihydrofolate monoglutamate or H2Pte-Glu). Also catalyzes successive additions of L-glutamate to tetrahydrofolate or 10-formyltetrahydrofolate or 5,10-methylenetetrahydrofolate, leading to folylpolyglutamate derivatives.</text>
</comment>
<evidence type="ECO:0000256" key="10">
    <source>
        <dbReference type="ARBA" id="ARBA00022598"/>
    </source>
</evidence>
<comment type="subunit">
    <text evidence="6">Monomer.</text>
</comment>
<dbReference type="InterPro" id="IPR018109">
    <property type="entry name" value="Folylpolyglutamate_synth_CS"/>
</dbReference>
<evidence type="ECO:0000256" key="4">
    <source>
        <dbReference type="ARBA" id="ARBA00005150"/>
    </source>
</evidence>
<evidence type="ECO:0000256" key="14">
    <source>
        <dbReference type="ARBA" id="ARBA00022842"/>
    </source>
</evidence>
<dbReference type="PANTHER" id="PTHR11136">
    <property type="entry name" value="FOLYLPOLYGLUTAMATE SYNTHASE-RELATED"/>
    <property type="match status" value="1"/>
</dbReference>
<keyword evidence="15" id="KW-0289">Folate biosynthesis</keyword>
<dbReference type="GO" id="GO:0005524">
    <property type="term" value="F:ATP binding"/>
    <property type="evidence" value="ECO:0007669"/>
    <property type="project" value="UniProtKB-KW"/>
</dbReference>
<dbReference type="InterPro" id="IPR004101">
    <property type="entry name" value="Mur_ligase_C"/>
</dbReference>
<comment type="catalytic activity">
    <reaction evidence="19">
        <text>(6S)-5,6,7,8-tetrahydrofolyl-(gamma-L-Glu)(n) + L-glutamate + ATP = (6S)-5,6,7,8-tetrahydrofolyl-(gamma-L-Glu)(n+1) + ADP + phosphate + H(+)</text>
        <dbReference type="Rhea" id="RHEA:10580"/>
        <dbReference type="Rhea" id="RHEA-COMP:14738"/>
        <dbReference type="Rhea" id="RHEA-COMP:14740"/>
        <dbReference type="ChEBI" id="CHEBI:15378"/>
        <dbReference type="ChEBI" id="CHEBI:29985"/>
        <dbReference type="ChEBI" id="CHEBI:30616"/>
        <dbReference type="ChEBI" id="CHEBI:43474"/>
        <dbReference type="ChEBI" id="CHEBI:141005"/>
        <dbReference type="ChEBI" id="CHEBI:456216"/>
        <dbReference type="EC" id="6.3.2.17"/>
    </reaction>
</comment>
<keyword evidence="14" id="KW-0460">Magnesium</keyword>
<dbReference type="GO" id="GO:0008841">
    <property type="term" value="F:dihydrofolate synthase activity"/>
    <property type="evidence" value="ECO:0007669"/>
    <property type="project" value="UniProtKB-EC"/>
</dbReference>